<evidence type="ECO:0000256" key="6">
    <source>
        <dbReference type="ARBA" id="ARBA00023186"/>
    </source>
</evidence>
<evidence type="ECO:0000256" key="4">
    <source>
        <dbReference type="ARBA" id="ARBA00023008"/>
    </source>
</evidence>
<accession>A0A427Y9X1</accession>
<dbReference type="OrthoDB" id="689350at2759"/>
<dbReference type="PANTHER" id="PTHR46365">
    <property type="entry name" value="COPPER TRANSPORT PROTEIN ATOX1"/>
    <property type="match status" value="1"/>
</dbReference>
<keyword evidence="1" id="KW-0813">Transport</keyword>
<dbReference type="GO" id="GO:0005829">
    <property type="term" value="C:cytosol"/>
    <property type="evidence" value="ECO:0007669"/>
    <property type="project" value="TreeGrafter"/>
</dbReference>
<comment type="similarity">
    <text evidence="7">Belongs to the ATX1 family.</text>
</comment>
<proteinExistence type="inferred from homology"/>
<dbReference type="CDD" id="cd00371">
    <property type="entry name" value="HMA"/>
    <property type="match status" value="1"/>
</dbReference>
<comment type="caution">
    <text evidence="9">The sequence shown here is derived from an EMBL/GenBank/DDBJ whole genome shotgun (WGS) entry which is preliminary data.</text>
</comment>
<dbReference type="InterPro" id="IPR051881">
    <property type="entry name" value="Copper_transport_ATOX1-like"/>
</dbReference>
<dbReference type="PANTHER" id="PTHR46365:SF1">
    <property type="entry name" value="COPPER TRANSPORT PROTEIN ATOX1"/>
    <property type="match status" value="1"/>
</dbReference>
<reference evidence="9 10" key="1">
    <citation type="submission" date="2018-11" db="EMBL/GenBank/DDBJ databases">
        <title>Genome sequence of Apiotrichum porosum DSM 27194.</title>
        <authorList>
            <person name="Aliyu H."/>
            <person name="Gorte O."/>
            <person name="Ochsenreither K."/>
        </authorList>
    </citation>
    <scope>NUCLEOTIDE SEQUENCE [LARGE SCALE GENOMIC DNA]</scope>
    <source>
        <strain evidence="9 10">DSM 27194</strain>
    </source>
</reference>
<keyword evidence="10" id="KW-1185">Reference proteome</keyword>
<gene>
    <name evidence="9" type="primary">ATX1</name>
    <name evidence="9" type="ORF">EHS24_000406</name>
</gene>
<dbReference type="STRING" id="105984.A0A427Y9X1"/>
<evidence type="ECO:0000256" key="3">
    <source>
        <dbReference type="ARBA" id="ARBA00022796"/>
    </source>
</evidence>
<dbReference type="EMBL" id="RSCE01000001">
    <property type="protein sequence ID" value="RSH87888.1"/>
    <property type="molecule type" value="Genomic_DNA"/>
</dbReference>
<dbReference type="GO" id="GO:0046872">
    <property type="term" value="F:metal ion binding"/>
    <property type="evidence" value="ECO:0007669"/>
    <property type="project" value="UniProtKB-KW"/>
</dbReference>
<feature type="domain" description="HMA" evidence="8">
    <location>
        <begin position="5"/>
        <end position="71"/>
    </location>
</feature>
<keyword evidence="2" id="KW-0479">Metal-binding</keyword>
<dbReference type="Gene3D" id="3.30.70.100">
    <property type="match status" value="1"/>
</dbReference>
<keyword evidence="6" id="KW-0143">Chaperone</keyword>
<protein>
    <submittedName>
        <fullName evidence="9">Cytosolic copper metallochaperone</fullName>
    </submittedName>
</protein>
<keyword evidence="3" id="KW-0187">Copper transport</keyword>
<dbReference type="GeneID" id="39584949"/>
<evidence type="ECO:0000256" key="2">
    <source>
        <dbReference type="ARBA" id="ARBA00022723"/>
    </source>
</evidence>
<dbReference type="RefSeq" id="XP_028480096.1">
    <property type="nucleotide sequence ID" value="XM_028616239.1"/>
</dbReference>
<keyword evidence="5" id="KW-0406">Ion transport</keyword>
<dbReference type="GO" id="GO:0016531">
    <property type="term" value="F:copper chaperone activity"/>
    <property type="evidence" value="ECO:0007669"/>
    <property type="project" value="TreeGrafter"/>
</dbReference>
<dbReference type="Pfam" id="PF00403">
    <property type="entry name" value="HMA"/>
    <property type="match status" value="1"/>
</dbReference>
<evidence type="ECO:0000313" key="9">
    <source>
        <dbReference type="EMBL" id="RSH87888.1"/>
    </source>
</evidence>
<organism evidence="9 10">
    <name type="scientific">Apiotrichum porosum</name>
    <dbReference type="NCBI Taxonomy" id="105984"/>
    <lineage>
        <taxon>Eukaryota</taxon>
        <taxon>Fungi</taxon>
        <taxon>Dikarya</taxon>
        <taxon>Basidiomycota</taxon>
        <taxon>Agaricomycotina</taxon>
        <taxon>Tremellomycetes</taxon>
        <taxon>Trichosporonales</taxon>
        <taxon>Trichosporonaceae</taxon>
        <taxon>Apiotrichum</taxon>
    </lineage>
</organism>
<evidence type="ECO:0000256" key="1">
    <source>
        <dbReference type="ARBA" id="ARBA00022448"/>
    </source>
</evidence>
<dbReference type="InterPro" id="IPR006121">
    <property type="entry name" value="HMA_dom"/>
</dbReference>
<dbReference type="SUPFAM" id="SSF55008">
    <property type="entry name" value="HMA, heavy metal-associated domain"/>
    <property type="match status" value="1"/>
</dbReference>
<name>A0A427Y9X1_9TREE</name>
<keyword evidence="4" id="KW-0186">Copper</keyword>
<evidence type="ECO:0000259" key="8">
    <source>
        <dbReference type="PROSITE" id="PS50846"/>
    </source>
</evidence>
<dbReference type="InterPro" id="IPR036163">
    <property type="entry name" value="HMA_dom_sf"/>
</dbReference>
<dbReference type="AlphaFoldDB" id="A0A427Y9X1"/>
<sequence length="87" mass="9117">MASTGPAYNYTVKMTCSGCSGAIERVLKKNIEAPNGYTVSLPTQRVVVYGPSLPPFDTITEKIAKTGKEILSKEEIAAGAAVPAIEA</sequence>
<dbReference type="PROSITE" id="PS50846">
    <property type="entry name" value="HMA_2"/>
    <property type="match status" value="1"/>
</dbReference>
<evidence type="ECO:0000256" key="5">
    <source>
        <dbReference type="ARBA" id="ARBA00023065"/>
    </source>
</evidence>
<evidence type="ECO:0000313" key="10">
    <source>
        <dbReference type="Proteomes" id="UP000279236"/>
    </source>
</evidence>
<dbReference type="Proteomes" id="UP000279236">
    <property type="component" value="Unassembled WGS sequence"/>
</dbReference>
<evidence type="ECO:0000256" key="7">
    <source>
        <dbReference type="ARBA" id="ARBA00038171"/>
    </source>
</evidence>
<dbReference type="GO" id="GO:0006825">
    <property type="term" value="P:copper ion transport"/>
    <property type="evidence" value="ECO:0007669"/>
    <property type="project" value="UniProtKB-KW"/>
</dbReference>